<evidence type="ECO:0000313" key="5">
    <source>
        <dbReference type="EMBL" id="KAF2149259.1"/>
    </source>
</evidence>
<feature type="region of interest" description="Disordered" evidence="3">
    <location>
        <begin position="92"/>
        <end position="129"/>
    </location>
</feature>
<dbReference type="SMART" id="SM00066">
    <property type="entry name" value="GAL4"/>
    <property type="match status" value="1"/>
</dbReference>
<feature type="compositionally biased region" description="Basic residues" evidence="3">
    <location>
        <begin position="92"/>
        <end position="107"/>
    </location>
</feature>
<dbReference type="Pfam" id="PF00172">
    <property type="entry name" value="Zn_clus"/>
    <property type="match status" value="1"/>
</dbReference>
<evidence type="ECO:0000256" key="1">
    <source>
        <dbReference type="ARBA" id="ARBA00004123"/>
    </source>
</evidence>
<dbReference type="GO" id="GO:0000981">
    <property type="term" value="F:DNA-binding transcription factor activity, RNA polymerase II-specific"/>
    <property type="evidence" value="ECO:0007669"/>
    <property type="project" value="InterPro"/>
</dbReference>
<dbReference type="GO" id="GO:0045944">
    <property type="term" value="P:positive regulation of transcription by RNA polymerase II"/>
    <property type="evidence" value="ECO:0007669"/>
    <property type="project" value="TreeGrafter"/>
</dbReference>
<sequence length="662" mass="72462">MWDTGTQPPCDLQETIPRSVIDLPPANGVPSRSNTACWTCRLRRKKCDEEHPACRNCITLDVPCHGYGQKPSWKDGGEKEAEVTQRIKRMVKTNLQRRRREQFRRSRHSPDPSVQSTATGSKSNSPLLSPFRDLGSNDLSLDHSFLLDIGNFEVPAIDDELDISAYFSSPTRTENTISAPFIPPQSKIPPLAPLDISASPFHHLHRLSGSTSLPTPDFTPFAPLPTETQSSSRSHIESLLLGYYFDCVFDEYFPFYKSSSSSNNRSWLLSLICHNGPAYHATLALCATYQYSVSREDAIPNYTKEVALKDAQLYHTTALKGLREQLDSFVSGQKSAVTYPEECARALLSILQLVFASILRSEHQAWKLHFEAASRLFAANSISPNDPLTTHPATTTDTTLPCSQLMPDFICDQSFDFGGLSALDERPLQFLLGNFIRLDALSCATFRTRATLTIPLTSILSAHDISPLTGCLNATISALLRISALDTWRSDEERAGRLSLPKLVQRASAIESDLNALLDSRADSVVGSPKTTPPATGLPALIAPVYISAALVYLHVVVSGPHPHLPEIKTSVKATLERLRALPVRARAERVAWPICVAGCMATGEEAGAFNGELVAPAEGRVGASTRVALQVVKECWRIREGTGSCEWSKAMGSLGVGLPLI</sequence>
<evidence type="ECO:0000256" key="3">
    <source>
        <dbReference type="SAM" id="MobiDB-lite"/>
    </source>
</evidence>
<protein>
    <recommendedName>
        <fullName evidence="4">Zn(2)-C6 fungal-type domain-containing protein</fullName>
    </recommendedName>
</protein>
<dbReference type="PANTHER" id="PTHR37534:SF26">
    <property type="entry name" value="TRANSCRIPTION FACTOR, PUTATIVE-RELATED"/>
    <property type="match status" value="1"/>
</dbReference>
<reference evidence="5" key="1">
    <citation type="journal article" date="2020" name="Stud. Mycol.">
        <title>101 Dothideomycetes genomes: a test case for predicting lifestyles and emergence of pathogens.</title>
        <authorList>
            <person name="Haridas S."/>
            <person name="Albert R."/>
            <person name="Binder M."/>
            <person name="Bloem J."/>
            <person name="Labutti K."/>
            <person name="Salamov A."/>
            <person name="Andreopoulos B."/>
            <person name="Baker S."/>
            <person name="Barry K."/>
            <person name="Bills G."/>
            <person name="Bluhm B."/>
            <person name="Cannon C."/>
            <person name="Castanera R."/>
            <person name="Culley D."/>
            <person name="Daum C."/>
            <person name="Ezra D."/>
            <person name="Gonzalez J."/>
            <person name="Henrissat B."/>
            <person name="Kuo A."/>
            <person name="Liang C."/>
            <person name="Lipzen A."/>
            <person name="Lutzoni F."/>
            <person name="Magnuson J."/>
            <person name="Mondo S."/>
            <person name="Nolan M."/>
            <person name="Ohm R."/>
            <person name="Pangilinan J."/>
            <person name="Park H.-J."/>
            <person name="Ramirez L."/>
            <person name="Alfaro M."/>
            <person name="Sun H."/>
            <person name="Tritt A."/>
            <person name="Yoshinaga Y."/>
            <person name="Zwiers L.-H."/>
            <person name="Turgeon B."/>
            <person name="Goodwin S."/>
            <person name="Spatafora J."/>
            <person name="Crous P."/>
            <person name="Grigoriev I."/>
        </authorList>
    </citation>
    <scope>NUCLEOTIDE SEQUENCE</scope>
    <source>
        <strain evidence="5">CBS 260.36</strain>
    </source>
</reference>
<evidence type="ECO:0000313" key="6">
    <source>
        <dbReference type="Proteomes" id="UP000799439"/>
    </source>
</evidence>
<proteinExistence type="predicted"/>
<dbReference type="OrthoDB" id="5213892at2759"/>
<keyword evidence="2" id="KW-0539">Nucleus</keyword>
<comment type="subcellular location">
    <subcellularLocation>
        <location evidence="1">Nucleus</location>
    </subcellularLocation>
</comment>
<organism evidence="5 6">
    <name type="scientific">Myriangium duriaei CBS 260.36</name>
    <dbReference type="NCBI Taxonomy" id="1168546"/>
    <lineage>
        <taxon>Eukaryota</taxon>
        <taxon>Fungi</taxon>
        <taxon>Dikarya</taxon>
        <taxon>Ascomycota</taxon>
        <taxon>Pezizomycotina</taxon>
        <taxon>Dothideomycetes</taxon>
        <taxon>Dothideomycetidae</taxon>
        <taxon>Myriangiales</taxon>
        <taxon>Myriangiaceae</taxon>
        <taxon>Myriangium</taxon>
    </lineage>
</organism>
<dbReference type="InterPro" id="IPR001138">
    <property type="entry name" value="Zn2Cys6_DnaBD"/>
</dbReference>
<dbReference type="PROSITE" id="PS50048">
    <property type="entry name" value="ZN2_CY6_FUNGAL_2"/>
    <property type="match status" value="1"/>
</dbReference>
<dbReference type="GO" id="GO:0000976">
    <property type="term" value="F:transcription cis-regulatory region binding"/>
    <property type="evidence" value="ECO:0007669"/>
    <property type="project" value="TreeGrafter"/>
</dbReference>
<feature type="domain" description="Zn(2)-C6 fungal-type" evidence="4">
    <location>
        <begin position="36"/>
        <end position="64"/>
    </location>
</feature>
<dbReference type="CDD" id="cd00067">
    <property type="entry name" value="GAL4"/>
    <property type="match status" value="1"/>
</dbReference>
<comment type="caution">
    <text evidence="5">The sequence shown here is derived from an EMBL/GenBank/DDBJ whole genome shotgun (WGS) entry which is preliminary data.</text>
</comment>
<dbReference type="PROSITE" id="PS00463">
    <property type="entry name" value="ZN2_CY6_FUNGAL_1"/>
    <property type="match status" value="1"/>
</dbReference>
<dbReference type="InterPro" id="IPR021858">
    <property type="entry name" value="Fun_TF"/>
</dbReference>
<name>A0A9P4IV01_9PEZI</name>
<dbReference type="GO" id="GO:0005634">
    <property type="term" value="C:nucleus"/>
    <property type="evidence" value="ECO:0007669"/>
    <property type="project" value="UniProtKB-SubCell"/>
</dbReference>
<dbReference type="PANTHER" id="PTHR37534">
    <property type="entry name" value="TRANSCRIPTIONAL ACTIVATOR PROTEIN UGA3"/>
    <property type="match status" value="1"/>
</dbReference>
<evidence type="ECO:0000256" key="2">
    <source>
        <dbReference type="ARBA" id="ARBA00023242"/>
    </source>
</evidence>
<accession>A0A9P4IV01</accession>
<dbReference type="EMBL" id="ML996091">
    <property type="protein sequence ID" value="KAF2149259.1"/>
    <property type="molecule type" value="Genomic_DNA"/>
</dbReference>
<keyword evidence="6" id="KW-1185">Reference proteome</keyword>
<dbReference type="AlphaFoldDB" id="A0A9P4IV01"/>
<dbReference type="Pfam" id="PF11951">
    <property type="entry name" value="Fungal_trans_2"/>
    <property type="match status" value="1"/>
</dbReference>
<feature type="compositionally biased region" description="Polar residues" evidence="3">
    <location>
        <begin position="112"/>
        <end position="127"/>
    </location>
</feature>
<dbReference type="Proteomes" id="UP000799439">
    <property type="component" value="Unassembled WGS sequence"/>
</dbReference>
<evidence type="ECO:0000259" key="4">
    <source>
        <dbReference type="PROSITE" id="PS50048"/>
    </source>
</evidence>
<dbReference type="GO" id="GO:0008270">
    <property type="term" value="F:zinc ion binding"/>
    <property type="evidence" value="ECO:0007669"/>
    <property type="project" value="InterPro"/>
</dbReference>
<dbReference type="Gene3D" id="4.10.240.10">
    <property type="entry name" value="Zn(2)-C6 fungal-type DNA-binding domain"/>
    <property type="match status" value="1"/>
</dbReference>
<dbReference type="InterPro" id="IPR036864">
    <property type="entry name" value="Zn2-C6_fun-type_DNA-bd_sf"/>
</dbReference>
<dbReference type="SUPFAM" id="SSF57701">
    <property type="entry name" value="Zn2/Cys6 DNA-binding domain"/>
    <property type="match status" value="1"/>
</dbReference>
<gene>
    <name evidence="5" type="ORF">K461DRAFT_281616</name>
</gene>